<feature type="domain" description="CAAX prenyl protease 2/Lysostaphin resistance protein A-like" evidence="2">
    <location>
        <begin position="126"/>
        <end position="227"/>
    </location>
</feature>
<dbReference type="Proteomes" id="UP000767291">
    <property type="component" value="Unassembled WGS sequence"/>
</dbReference>
<dbReference type="GO" id="GO:0008233">
    <property type="term" value="F:peptidase activity"/>
    <property type="evidence" value="ECO:0007669"/>
    <property type="project" value="UniProtKB-KW"/>
</dbReference>
<evidence type="ECO:0000313" key="3">
    <source>
        <dbReference type="EMBL" id="MBP1854830.1"/>
    </source>
</evidence>
<keyword evidence="3" id="KW-0378">Hydrolase</keyword>
<comment type="caution">
    <text evidence="3">The sequence shown here is derived from an EMBL/GenBank/DDBJ whole genome shotgun (WGS) entry which is preliminary data.</text>
</comment>
<feature type="transmembrane region" description="Helical" evidence="1">
    <location>
        <begin position="216"/>
        <end position="234"/>
    </location>
</feature>
<feature type="transmembrane region" description="Helical" evidence="1">
    <location>
        <begin position="89"/>
        <end position="110"/>
    </location>
</feature>
<keyword evidence="4" id="KW-1185">Reference proteome</keyword>
<feature type="transmembrane region" description="Helical" evidence="1">
    <location>
        <begin position="44"/>
        <end position="68"/>
    </location>
</feature>
<evidence type="ECO:0000313" key="4">
    <source>
        <dbReference type="Proteomes" id="UP000767291"/>
    </source>
</evidence>
<organism evidence="3 4">
    <name type="scientific">Metaclostridioides mangenotii</name>
    <dbReference type="NCBI Taxonomy" id="1540"/>
    <lineage>
        <taxon>Bacteria</taxon>
        <taxon>Bacillati</taxon>
        <taxon>Bacillota</taxon>
        <taxon>Clostridia</taxon>
        <taxon>Peptostreptococcales</taxon>
        <taxon>Peptostreptococcaceae</taxon>
        <taxon>Metaclostridioides</taxon>
    </lineage>
</organism>
<dbReference type="GO" id="GO:0006508">
    <property type="term" value="P:proteolysis"/>
    <property type="evidence" value="ECO:0007669"/>
    <property type="project" value="UniProtKB-KW"/>
</dbReference>
<name>A0ABS4EA57_9FIRM</name>
<keyword evidence="1" id="KW-1133">Transmembrane helix</keyword>
<feature type="transmembrane region" description="Helical" evidence="1">
    <location>
        <begin position="187"/>
        <end position="209"/>
    </location>
</feature>
<keyword evidence="1" id="KW-0812">Transmembrane</keyword>
<evidence type="ECO:0000256" key="1">
    <source>
        <dbReference type="SAM" id="Phobius"/>
    </source>
</evidence>
<feature type="transmembrane region" description="Helical" evidence="1">
    <location>
        <begin position="130"/>
        <end position="153"/>
    </location>
</feature>
<feature type="transmembrane region" description="Helical" evidence="1">
    <location>
        <begin position="9"/>
        <end position="32"/>
    </location>
</feature>
<keyword evidence="3" id="KW-0645">Protease</keyword>
<dbReference type="RefSeq" id="WP_209456273.1">
    <property type="nucleotide sequence ID" value="NZ_BAAACS010000013.1"/>
</dbReference>
<protein>
    <submittedName>
        <fullName evidence="3">Membrane protease YdiL (CAAX protease family)</fullName>
    </submittedName>
</protein>
<evidence type="ECO:0000259" key="2">
    <source>
        <dbReference type="Pfam" id="PF02517"/>
    </source>
</evidence>
<feature type="transmembrane region" description="Helical" evidence="1">
    <location>
        <begin position="162"/>
        <end position="181"/>
    </location>
</feature>
<sequence>MNTTNIKKYIFSFLGALLISLITVFVFVFLMLFEEVNFLFSNQIIGNTLLFTASLVVILILAIVYNDGIYNNPTKKISVKSFFSYDKKYVLLVLSLIIISILFVETIHIITSKISQGHDADIKFSTVDLIGAFTYTPFIEELIFRGIFFNLAFNNLDMEKKIVKYIVIIVNIMCFLVIHYIDYGSYFVSILISLLPKLAISTSLVFVYLKTRDIKYNIILHMLYNFIIIFVSYINY</sequence>
<keyword evidence="1" id="KW-0472">Membrane</keyword>
<proteinExistence type="predicted"/>
<reference evidence="3 4" key="1">
    <citation type="submission" date="2021-03" db="EMBL/GenBank/DDBJ databases">
        <title>Genomic Encyclopedia of Type Strains, Phase IV (KMG-IV): sequencing the most valuable type-strain genomes for metagenomic binning, comparative biology and taxonomic classification.</title>
        <authorList>
            <person name="Goeker M."/>
        </authorList>
    </citation>
    <scope>NUCLEOTIDE SEQUENCE [LARGE SCALE GENOMIC DNA]</scope>
    <source>
        <strain evidence="3 4">DSM 1289</strain>
    </source>
</reference>
<dbReference type="InterPro" id="IPR003675">
    <property type="entry name" value="Rce1/LyrA-like_dom"/>
</dbReference>
<gene>
    <name evidence="3" type="ORF">J2Z43_001220</name>
</gene>
<accession>A0ABS4EA57</accession>
<dbReference type="Pfam" id="PF02517">
    <property type="entry name" value="Rce1-like"/>
    <property type="match status" value="1"/>
</dbReference>
<dbReference type="EMBL" id="JAGGJX010000001">
    <property type="protein sequence ID" value="MBP1854830.1"/>
    <property type="molecule type" value="Genomic_DNA"/>
</dbReference>